<sequence length="830" mass="89722">SPSSCRSGGRRYARRLEEVRTSQPTARRQQLGEDVQQERATRAAVSELSSKPPPRGCGVRSVLLGSVPTAMSTGWTNFTLRLPGVRIRPQPCRFSTSPQAPTRRPTCAPNSRGAWALARRHGISGVDWATHNPVGHLVRLRQPPVASRSRWRGAKVDGKADSESVECHGIQICRKLKRPRRRQPLTAAGGCCPKLEAMAAAEAAFPSWSSSSPFDLGRTAPPLVTLCSMAGGLRTRASSGPQERKPAPNSVDDEKPEKSERNAARAGGAWSAERYAGWPSTEPLKDIRLSLPLRQRPLDDEWKRLSSWLSSGSSIASLNDPEPRPSDAKDGDGRRGGRRAVQSAPEAGPDLRKFEPAAKLLSLRTLLAARSGRWCRRWCIAARSVQTRPATVPWRGRFVAIQDPGRSVRLPAARQPWQRQRLPMTTKMFVVLDGVKRDAADADAVVEDDDEELDQGEAVYGQRAGPVSRGRPADEAFATAPMSSEKSLLTGQAEPADDADDETRRRRRTTSTGTTTTEAWPMTIGPRDEDVDRKGGRLRARAGTGPSVSRVETERRVKSVLLSDQHSQLYYDKIMNAYYSTIIQINRLFLLLLINRIFSAVSPVSSIYEFVATRWLPTVGTGSLSFAHVLNSWNVCASPVRCKALLFDESLSPLLVPASSATKSGVFSPSAHTLAGAAAGAGTGRSDCPNRFPLGGESDVDYANGDSYFAVAASDRLLAWRVTDQGAAHDVDQDDSFVGPGPVSASLHRYNRYCSACGGLTEIADAGHRSEAPSSLVTGAVELRSAQLPVGQKRPAFPPHGCPAWAGSLRAGESHGGHASGERLAMEVGL</sequence>
<feature type="compositionally biased region" description="Basic and acidic residues" evidence="1">
    <location>
        <begin position="242"/>
        <end position="263"/>
    </location>
</feature>
<feature type="region of interest" description="Disordered" evidence="1">
    <location>
        <begin position="480"/>
        <end position="549"/>
    </location>
</feature>
<proteinExistence type="predicted"/>
<reference evidence="3" key="1">
    <citation type="submission" date="2016-11" db="UniProtKB">
        <authorList>
            <consortium name="WormBaseParasite"/>
        </authorList>
    </citation>
    <scope>IDENTIFICATION</scope>
</reference>
<feature type="compositionally biased region" description="Polar residues" evidence="1">
    <location>
        <begin position="481"/>
        <end position="490"/>
    </location>
</feature>
<accession>A0A1I8JPH3</accession>
<feature type="region of interest" description="Disordered" evidence="1">
    <location>
        <begin position="233"/>
        <end position="269"/>
    </location>
</feature>
<evidence type="ECO:0000313" key="2">
    <source>
        <dbReference type="Proteomes" id="UP000095280"/>
    </source>
</evidence>
<feature type="region of interest" description="Disordered" evidence="1">
    <location>
        <begin position="91"/>
        <end position="110"/>
    </location>
</feature>
<dbReference type="Proteomes" id="UP000095280">
    <property type="component" value="Unplaced"/>
</dbReference>
<feature type="region of interest" description="Disordered" evidence="1">
    <location>
        <begin position="1"/>
        <end position="56"/>
    </location>
</feature>
<feature type="compositionally biased region" description="Basic and acidic residues" evidence="1">
    <location>
        <begin position="526"/>
        <end position="535"/>
    </location>
</feature>
<name>A0A1I8JPH3_9PLAT</name>
<feature type="region of interest" description="Disordered" evidence="1">
    <location>
        <begin position="313"/>
        <end position="351"/>
    </location>
</feature>
<organism evidence="2 3">
    <name type="scientific">Macrostomum lignano</name>
    <dbReference type="NCBI Taxonomy" id="282301"/>
    <lineage>
        <taxon>Eukaryota</taxon>
        <taxon>Metazoa</taxon>
        <taxon>Spiralia</taxon>
        <taxon>Lophotrochozoa</taxon>
        <taxon>Platyhelminthes</taxon>
        <taxon>Rhabditophora</taxon>
        <taxon>Macrostomorpha</taxon>
        <taxon>Macrostomida</taxon>
        <taxon>Macrostomidae</taxon>
        <taxon>Macrostomum</taxon>
    </lineage>
</organism>
<dbReference type="AlphaFoldDB" id="A0A1I8JPH3"/>
<dbReference type="WBParaSite" id="snap_masked-unitig_30221-processed-gene-0.0-mRNA-1">
    <property type="protein sequence ID" value="snap_masked-unitig_30221-processed-gene-0.0-mRNA-1"/>
    <property type="gene ID" value="snap_masked-unitig_30221-processed-gene-0.0"/>
</dbReference>
<evidence type="ECO:0000313" key="3">
    <source>
        <dbReference type="WBParaSite" id="snap_masked-unitig_30221-processed-gene-0.0-mRNA-1"/>
    </source>
</evidence>
<feature type="compositionally biased region" description="Basic and acidic residues" evidence="1">
    <location>
        <begin position="321"/>
        <end position="335"/>
    </location>
</feature>
<evidence type="ECO:0000256" key="1">
    <source>
        <dbReference type="SAM" id="MobiDB-lite"/>
    </source>
</evidence>
<keyword evidence="2" id="KW-1185">Reference proteome</keyword>
<protein>
    <submittedName>
        <fullName evidence="3">ANK_REP_REGION domain-containing protein</fullName>
    </submittedName>
</protein>